<reference evidence="4 5" key="2">
    <citation type="submission" date="2018-03" db="EMBL/GenBank/DDBJ databases">
        <authorList>
            <person name="Nguyen K."/>
            <person name="Fouts D."/>
            <person name="Sutton G."/>
        </authorList>
    </citation>
    <scope>NUCLEOTIDE SEQUENCE [LARGE SCALE GENOMIC DNA]</scope>
    <source>
        <strain evidence="1 5">AU14328</strain>
        <strain evidence="2 4">AU17135</strain>
    </source>
</reference>
<accession>A0A228E1B5</accession>
<gene>
    <name evidence="2" type="ORF">C6P98_03470</name>
    <name evidence="1" type="ORF">C6P99_04380</name>
    <name evidence="3" type="ORF">C6Q15_33175</name>
</gene>
<evidence type="ECO:0000313" key="4">
    <source>
        <dbReference type="Proteomes" id="UP000237686"/>
    </source>
</evidence>
<comment type="caution">
    <text evidence="3">The sequence shown here is derived from an EMBL/GenBank/DDBJ whole genome shotgun (WGS) entry which is preliminary data.</text>
</comment>
<dbReference type="Proteomes" id="UP000238982">
    <property type="component" value="Unassembled WGS sequence"/>
</dbReference>
<evidence type="ECO:0000313" key="2">
    <source>
        <dbReference type="EMBL" id="PRF27571.1"/>
    </source>
</evidence>
<organism evidence="3 6">
    <name type="scientific">Burkholderia multivorans</name>
    <dbReference type="NCBI Taxonomy" id="87883"/>
    <lineage>
        <taxon>Bacteria</taxon>
        <taxon>Pseudomonadati</taxon>
        <taxon>Pseudomonadota</taxon>
        <taxon>Betaproteobacteria</taxon>
        <taxon>Burkholderiales</taxon>
        <taxon>Burkholderiaceae</taxon>
        <taxon>Burkholderia</taxon>
        <taxon>Burkholderia cepacia complex</taxon>
    </lineage>
</organism>
<dbReference type="OrthoDB" id="9986600at2"/>
<dbReference type="EMBL" id="PVFR01000013">
    <property type="protein sequence ID" value="PRE54327.1"/>
    <property type="molecule type" value="Genomic_DNA"/>
</dbReference>
<name>A0A228E1B5_9BURK</name>
<evidence type="ECO:0000313" key="3">
    <source>
        <dbReference type="EMBL" id="PRF52060.1"/>
    </source>
</evidence>
<dbReference type="AlphaFoldDB" id="A0A228E1B5"/>
<sequence length="63" mass="7113">MVPNRFGSRKFIDVSPSGSGRLFLTLFRDADTRPGRQMRARPARARAGGLHGRGFRLCRNRPD</sequence>
<dbReference type="EMBL" id="PVFZ01000009">
    <property type="protein sequence ID" value="PRF27571.1"/>
    <property type="molecule type" value="Genomic_DNA"/>
</dbReference>
<proteinExistence type="predicted"/>
<dbReference type="Proteomes" id="UP000237686">
    <property type="component" value="Unassembled WGS sequence"/>
</dbReference>
<evidence type="ECO:0000313" key="5">
    <source>
        <dbReference type="Proteomes" id="UP000237811"/>
    </source>
</evidence>
<dbReference type="Proteomes" id="UP000237811">
    <property type="component" value="Unassembled WGS sequence"/>
</dbReference>
<protein>
    <submittedName>
        <fullName evidence="3">Uncharacterized protein</fullName>
    </submittedName>
</protein>
<evidence type="ECO:0000313" key="6">
    <source>
        <dbReference type="Proteomes" id="UP000238982"/>
    </source>
</evidence>
<evidence type="ECO:0000313" key="1">
    <source>
        <dbReference type="EMBL" id="PRE54327.1"/>
    </source>
</evidence>
<dbReference type="EMBL" id="PVGH01000124">
    <property type="protein sequence ID" value="PRF52060.1"/>
    <property type="molecule type" value="Genomic_DNA"/>
</dbReference>
<reference evidence="3 6" key="1">
    <citation type="submission" date="2018-03" db="EMBL/GenBank/DDBJ databases">
        <authorList>
            <person name="Keele B.F."/>
        </authorList>
    </citation>
    <scope>NUCLEOTIDE SEQUENCE [LARGE SCALE GENOMIC DNA]</scope>
    <source>
        <strain evidence="3 6">AU19729</strain>
    </source>
</reference>